<dbReference type="InParanoid" id="A0A4S2MVE1"/>
<protein>
    <submittedName>
        <fullName evidence="2">Uncharacterized protein</fullName>
    </submittedName>
</protein>
<sequence length="166" mass="18303">MGVSQTRSSWSVTEPAPRGVGSSPAPSHQQGSASPSSPQLHPPLFSFPSSSHHLHHLPSSFFASSSVSFRVHLHCVVFFHRLCPLYCTRFLRRCCIDPLPRLFPSSGWSLTSPHTTEPSFSPSFLSLPDQLRFGQHPSYLPKLVPALACYSLSFRLAPEAYRAALC</sequence>
<gene>
    <name evidence="2" type="ORF">EX30DRAFT_52294</name>
</gene>
<evidence type="ECO:0000256" key="1">
    <source>
        <dbReference type="SAM" id="MobiDB-lite"/>
    </source>
</evidence>
<dbReference type="AlphaFoldDB" id="A0A4S2MVE1"/>
<keyword evidence="3" id="KW-1185">Reference proteome</keyword>
<feature type="region of interest" description="Disordered" evidence="1">
    <location>
        <begin position="1"/>
        <end position="39"/>
    </location>
</feature>
<name>A0A4S2MVE1_9PEZI</name>
<proteinExistence type="predicted"/>
<accession>A0A4S2MVE1</accession>
<reference evidence="2 3" key="1">
    <citation type="submission" date="2019-04" db="EMBL/GenBank/DDBJ databases">
        <title>Comparative genomics and transcriptomics to analyze fruiting body development in filamentous ascomycetes.</title>
        <authorList>
            <consortium name="DOE Joint Genome Institute"/>
            <person name="Lutkenhaus R."/>
            <person name="Traeger S."/>
            <person name="Breuer J."/>
            <person name="Kuo A."/>
            <person name="Lipzen A."/>
            <person name="Pangilinan J."/>
            <person name="Dilworth D."/>
            <person name="Sandor L."/>
            <person name="Poggeler S."/>
            <person name="Barry K."/>
            <person name="Grigoriev I.V."/>
            <person name="Nowrousian M."/>
        </authorList>
    </citation>
    <scope>NUCLEOTIDE SEQUENCE [LARGE SCALE GENOMIC DNA]</scope>
    <source>
        <strain evidence="2 3">CBS 389.68</strain>
    </source>
</reference>
<dbReference type="Proteomes" id="UP000298138">
    <property type="component" value="Unassembled WGS sequence"/>
</dbReference>
<feature type="compositionally biased region" description="Polar residues" evidence="1">
    <location>
        <begin position="1"/>
        <end position="12"/>
    </location>
</feature>
<organism evidence="2 3">
    <name type="scientific">Ascodesmis nigricans</name>
    <dbReference type="NCBI Taxonomy" id="341454"/>
    <lineage>
        <taxon>Eukaryota</taxon>
        <taxon>Fungi</taxon>
        <taxon>Dikarya</taxon>
        <taxon>Ascomycota</taxon>
        <taxon>Pezizomycotina</taxon>
        <taxon>Pezizomycetes</taxon>
        <taxon>Pezizales</taxon>
        <taxon>Ascodesmidaceae</taxon>
        <taxon>Ascodesmis</taxon>
    </lineage>
</organism>
<dbReference type="EMBL" id="ML220124">
    <property type="protein sequence ID" value="TGZ80503.1"/>
    <property type="molecule type" value="Genomic_DNA"/>
</dbReference>
<evidence type="ECO:0000313" key="3">
    <source>
        <dbReference type="Proteomes" id="UP000298138"/>
    </source>
</evidence>
<evidence type="ECO:0000313" key="2">
    <source>
        <dbReference type="EMBL" id="TGZ80503.1"/>
    </source>
</evidence>